<proteinExistence type="predicted"/>
<reference evidence="2 3" key="1">
    <citation type="submission" date="2022-03" db="EMBL/GenBank/DDBJ databases">
        <authorList>
            <person name="Macdonald S."/>
            <person name="Ahmed S."/>
            <person name="Newling K."/>
        </authorList>
    </citation>
    <scope>NUCLEOTIDE SEQUENCE [LARGE SCALE GENOMIC DNA]</scope>
</reference>
<dbReference type="EMBL" id="CAKOAT010124043">
    <property type="protein sequence ID" value="CAH8334179.1"/>
    <property type="molecule type" value="Genomic_DNA"/>
</dbReference>
<evidence type="ECO:0000313" key="3">
    <source>
        <dbReference type="Proteomes" id="UP001642260"/>
    </source>
</evidence>
<sequence>MLKDQFFEIDQKLAKLEKIVCSLSKKNPVVKRTWFAKGVSLLLLVVLVIVTCWKNIRGFQEQCLNRRWASQVQ</sequence>
<comment type="caution">
    <text evidence="2">The sequence shown here is derived from an EMBL/GenBank/DDBJ whole genome shotgun (WGS) entry which is preliminary data.</text>
</comment>
<name>A0ABC8JM85_ERUVS</name>
<protein>
    <submittedName>
        <fullName evidence="2">Uncharacterized protein</fullName>
    </submittedName>
</protein>
<accession>A0ABC8JM85</accession>
<organism evidence="2 3">
    <name type="scientific">Eruca vesicaria subsp. sativa</name>
    <name type="common">Garden rocket</name>
    <name type="synonym">Eruca sativa</name>
    <dbReference type="NCBI Taxonomy" id="29727"/>
    <lineage>
        <taxon>Eukaryota</taxon>
        <taxon>Viridiplantae</taxon>
        <taxon>Streptophyta</taxon>
        <taxon>Embryophyta</taxon>
        <taxon>Tracheophyta</taxon>
        <taxon>Spermatophyta</taxon>
        <taxon>Magnoliopsida</taxon>
        <taxon>eudicotyledons</taxon>
        <taxon>Gunneridae</taxon>
        <taxon>Pentapetalae</taxon>
        <taxon>rosids</taxon>
        <taxon>malvids</taxon>
        <taxon>Brassicales</taxon>
        <taxon>Brassicaceae</taxon>
        <taxon>Brassiceae</taxon>
        <taxon>Eruca</taxon>
    </lineage>
</organism>
<keyword evidence="1" id="KW-0812">Transmembrane</keyword>
<feature type="transmembrane region" description="Helical" evidence="1">
    <location>
        <begin position="34"/>
        <end position="53"/>
    </location>
</feature>
<evidence type="ECO:0000313" key="2">
    <source>
        <dbReference type="EMBL" id="CAH8334179.1"/>
    </source>
</evidence>
<dbReference type="Proteomes" id="UP001642260">
    <property type="component" value="Unassembled WGS sequence"/>
</dbReference>
<gene>
    <name evidence="2" type="ORF">ERUC_LOCUS13047</name>
</gene>
<keyword evidence="3" id="KW-1185">Reference proteome</keyword>
<dbReference type="AlphaFoldDB" id="A0ABC8JM85"/>
<evidence type="ECO:0000256" key="1">
    <source>
        <dbReference type="SAM" id="Phobius"/>
    </source>
</evidence>
<keyword evidence="1" id="KW-0472">Membrane</keyword>
<keyword evidence="1" id="KW-1133">Transmembrane helix</keyword>